<accession>A0AA35K2K3</accession>
<keyword evidence="3" id="KW-1185">Reference proteome</keyword>
<evidence type="ECO:0000256" key="1">
    <source>
        <dbReference type="SAM" id="MobiDB-lite"/>
    </source>
</evidence>
<reference evidence="2" key="1">
    <citation type="submission" date="2022-12" db="EMBL/GenBank/DDBJ databases">
        <authorList>
            <person name="Alioto T."/>
            <person name="Alioto T."/>
            <person name="Gomez Garrido J."/>
        </authorList>
    </citation>
    <scope>NUCLEOTIDE SEQUENCE</scope>
</reference>
<dbReference type="Proteomes" id="UP001178461">
    <property type="component" value="Chromosome 3"/>
</dbReference>
<sequence length="87" mass="9576">HGPDASGIFLERENPGFRGEIGVATGCGSPPKPLWRETRGSRSQRSQQRIAWPLGNSVKRSEENSGRRSRHQESIVSPPKAQPQACK</sequence>
<protein>
    <submittedName>
        <fullName evidence="2">Uncharacterized protein</fullName>
    </submittedName>
</protein>
<feature type="non-terminal residue" evidence="2">
    <location>
        <position position="1"/>
    </location>
</feature>
<dbReference type="AlphaFoldDB" id="A0AA35K2K3"/>
<evidence type="ECO:0000313" key="3">
    <source>
        <dbReference type="Proteomes" id="UP001178461"/>
    </source>
</evidence>
<feature type="non-terminal residue" evidence="2">
    <location>
        <position position="87"/>
    </location>
</feature>
<gene>
    <name evidence="2" type="ORF">PODLI_1B032231</name>
</gene>
<dbReference type="EMBL" id="OX395128">
    <property type="protein sequence ID" value="CAI5769589.1"/>
    <property type="molecule type" value="Genomic_DNA"/>
</dbReference>
<evidence type="ECO:0000313" key="2">
    <source>
        <dbReference type="EMBL" id="CAI5769589.1"/>
    </source>
</evidence>
<proteinExistence type="predicted"/>
<organism evidence="2 3">
    <name type="scientific">Podarcis lilfordi</name>
    <name type="common">Lilford's wall lizard</name>
    <dbReference type="NCBI Taxonomy" id="74358"/>
    <lineage>
        <taxon>Eukaryota</taxon>
        <taxon>Metazoa</taxon>
        <taxon>Chordata</taxon>
        <taxon>Craniata</taxon>
        <taxon>Vertebrata</taxon>
        <taxon>Euteleostomi</taxon>
        <taxon>Lepidosauria</taxon>
        <taxon>Squamata</taxon>
        <taxon>Bifurcata</taxon>
        <taxon>Unidentata</taxon>
        <taxon>Episquamata</taxon>
        <taxon>Laterata</taxon>
        <taxon>Lacertibaenia</taxon>
        <taxon>Lacertidae</taxon>
        <taxon>Podarcis</taxon>
    </lineage>
</organism>
<name>A0AA35K2K3_9SAUR</name>
<feature type="region of interest" description="Disordered" evidence="1">
    <location>
        <begin position="1"/>
        <end position="87"/>
    </location>
</feature>